<evidence type="ECO:0008006" key="4">
    <source>
        <dbReference type="Google" id="ProtNLM"/>
    </source>
</evidence>
<proteinExistence type="predicted"/>
<evidence type="ECO:0000313" key="2">
    <source>
        <dbReference type="WBParaSite" id="TREG1_64220.1"/>
    </source>
</evidence>
<organism evidence="1 3">
    <name type="scientific">Trichobilharzia regenti</name>
    <name type="common">Nasal bird schistosome</name>
    <dbReference type="NCBI Taxonomy" id="157069"/>
    <lineage>
        <taxon>Eukaryota</taxon>
        <taxon>Metazoa</taxon>
        <taxon>Spiralia</taxon>
        <taxon>Lophotrochozoa</taxon>
        <taxon>Platyhelminthes</taxon>
        <taxon>Trematoda</taxon>
        <taxon>Digenea</taxon>
        <taxon>Strigeidida</taxon>
        <taxon>Schistosomatoidea</taxon>
        <taxon>Schistosomatidae</taxon>
        <taxon>Trichobilharzia</taxon>
    </lineage>
</organism>
<dbReference type="AlphaFoldDB" id="A0AA85K5T6"/>
<accession>A0AA85K5T6</accession>
<protein>
    <recommendedName>
        <fullName evidence="4">Nucleolus and neural progenitor protein-like N-terminal domain-containing protein</fullName>
    </recommendedName>
</protein>
<name>A0AA85K5T6_TRIRE</name>
<dbReference type="Proteomes" id="UP000050795">
    <property type="component" value="Unassembled WGS sequence"/>
</dbReference>
<dbReference type="WBParaSite" id="TREG1_64220.1">
    <property type="protein sequence ID" value="TREG1_64220.1"/>
    <property type="gene ID" value="TREG1_64220"/>
</dbReference>
<dbReference type="WBParaSite" id="TREG1_64220.2">
    <property type="protein sequence ID" value="TREG1_64220.2"/>
    <property type="gene ID" value="TREG1_64220"/>
</dbReference>
<keyword evidence="1" id="KW-1185">Reference proteome</keyword>
<reference evidence="1" key="1">
    <citation type="submission" date="2022-06" db="EMBL/GenBank/DDBJ databases">
        <authorList>
            <person name="Berger JAMES D."/>
            <person name="Berger JAMES D."/>
        </authorList>
    </citation>
    <scope>NUCLEOTIDE SEQUENCE [LARGE SCALE GENOMIC DNA]</scope>
</reference>
<sequence length="302" mass="34854">MESLNINFIPPRLYIACTESIFDYSQKQSTCLWKLRKAWSYQDENILLCHMIYIRFKNQLRHFLFFKSFSSVRRTLAQICDGPLFNSGIANYVNMTKHCKHGHCVSKHTIDHVLVCLFQLYKKIEILITRLNCCWRSCNAQFTTGHFTKVLLLIMSVISSLRLQAISSLDEVNCCYENILAVRKSLSDMRTWIPSNITLPVTLNQQTKVTPANEENHAINKKSDEQVQGENTLLDGNRRSVTEVFANSDAYCDSHTRDKFSVKKDKIVTKFSCDTQRSLASILPRRPQGKQVDLLSALLNFR</sequence>
<evidence type="ECO:0000313" key="3">
    <source>
        <dbReference type="WBParaSite" id="TREG1_64220.2"/>
    </source>
</evidence>
<evidence type="ECO:0000313" key="1">
    <source>
        <dbReference type="Proteomes" id="UP000050795"/>
    </source>
</evidence>
<reference evidence="2 3" key="2">
    <citation type="submission" date="2023-11" db="UniProtKB">
        <authorList>
            <consortium name="WormBaseParasite"/>
        </authorList>
    </citation>
    <scope>IDENTIFICATION</scope>
</reference>